<dbReference type="EMBL" id="LEKT01000020">
    <property type="protein sequence ID" value="KMO86566.1"/>
    <property type="molecule type" value="Genomic_DNA"/>
</dbReference>
<dbReference type="Gene3D" id="3.50.50.60">
    <property type="entry name" value="FAD/NAD(P)-binding domain"/>
    <property type="match status" value="1"/>
</dbReference>
<dbReference type="AlphaFoldDB" id="A0A0J6ZNW2"/>
<proteinExistence type="inferred from homology"/>
<dbReference type="PANTHER" id="PTHR43624">
    <property type="entry name" value="ELECTRON TRANSFER FLAVOPROTEIN-QUINONE OXIDOREDUCTASE YDIS-RELATED"/>
    <property type="match status" value="1"/>
</dbReference>
<dbReference type="InterPro" id="IPR039651">
    <property type="entry name" value="FixC-like"/>
</dbReference>
<dbReference type="SUPFAM" id="SSF51905">
    <property type="entry name" value="FAD/NAD(P)-binding domain"/>
    <property type="match status" value="1"/>
</dbReference>
<keyword evidence="4" id="KW-0274">FAD</keyword>
<organism evidence="6 7">
    <name type="scientific">Megasphaera cerevisiae DSM 20462</name>
    <dbReference type="NCBI Taxonomy" id="1122219"/>
    <lineage>
        <taxon>Bacteria</taxon>
        <taxon>Bacillati</taxon>
        <taxon>Bacillota</taxon>
        <taxon>Negativicutes</taxon>
        <taxon>Veillonellales</taxon>
        <taxon>Veillonellaceae</taxon>
        <taxon>Megasphaera</taxon>
    </lineage>
</organism>
<comment type="cofactor">
    <cofactor evidence="1">
        <name>FAD</name>
        <dbReference type="ChEBI" id="CHEBI:57692"/>
    </cofactor>
</comment>
<comment type="caution">
    <text evidence="6">The sequence shown here is derived from an EMBL/GenBank/DDBJ whole genome shotgun (WGS) entry which is preliminary data.</text>
</comment>
<reference evidence="6 7" key="1">
    <citation type="submission" date="2015-06" db="EMBL/GenBank/DDBJ databases">
        <title>Draft genome sequence of beer spoilage bacterium Megasphaera cerevisiae type strain 20462.</title>
        <authorList>
            <person name="Kutumbaka K."/>
            <person name="Pasmowitz J."/>
            <person name="Mategko J."/>
            <person name="Reyes D."/>
            <person name="Friedrich A."/>
            <person name="Han S."/>
            <person name="Martens-Habbena W."/>
            <person name="Neal-McKinney J."/>
            <person name="Janagama H.K."/>
            <person name="Nadala C."/>
            <person name="Samadpour M."/>
        </authorList>
    </citation>
    <scope>NUCLEOTIDE SEQUENCE [LARGE SCALE GENOMIC DNA]</scope>
    <source>
        <strain evidence="6 7">DSM 20462</strain>
    </source>
</reference>
<dbReference type="RefSeq" id="WP_048514229.1">
    <property type="nucleotide sequence ID" value="NZ_FUXD01000020.1"/>
</dbReference>
<keyword evidence="3" id="KW-0285">Flavoprotein</keyword>
<comment type="similarity">
    <text evidence="2">Belongs to the ETF-QO/FixC family.</text>
</comment>
<dbReference type="NCBIfam" id="NF007450">
    <property type="entry name" value="PRK10015.1"/>
    <property type="match status" value="1"/>
</dbReference>
<dbReference type="PRINTS" id="PR00420">
    <property type="entry name" value="RNGMNOXGNASE"/>
</dbReference>
<protein>
    <submittedName>
        <fullName evidence="6">Oxidoreductase</fullName>
    </submittedName>
</protein>
<dbReference type="OrthoDB" id="9806565at2"/>
<dbReference type="PATRIC" id="fig|1122219.3.peg.1053"/>
<name>A0A0J6ZNW2_9FIRM</name>
<evidence type="ECO:0000256" key="3">
    <source>
        <dbReference type="ARBA" id="ARBA00022630"/>
    </source>
</evidence>
<dbReference type="STRING" id="39029.BSR42_05755"/>
<evidence type="ECO:0000256" key="1">
    <source>
        <dbReference type="ARBA" id="ARBA00001974"/>
    </source>
</evidence>
<evidence type="ECO:0000256" key="4">
    <source>
        <dbReference type="ARBA" id="ARBA00022827"/>
    </source>
</evidence>
<evidence type="ECO:0000256" key="2">
    <source>
        <dbReference type="ARBA" id="ARBA00006796"/>
    </source>
</evidence>
<dbReference type="Proteomes" id="UP000036503">
    <property type="component" value="Unassembled WGS sequence"/>
</dbReference>
<dbReference type="PANTHER" id="PTHR43624:SF2">
    <property type="entry name" value="ELECTRON TRANSFER FLAVOPROTEIN-QUINONE OXIDOREDUCTASE YDIS-RELATED"/>
    <property type="match status" value="1"/>
</dbReference>
<dbReference type="GO" id="GO:0016491">
    <property type="term" value="F:oxidoreductase activity"/>
    <property type="evidence" value="ECO:0007669"/>
    <property type="project" value="UniProtKB-KW"/>
</dbReference>
<evidence type="ECO:0000313" key="6">
    <source>
        <dbReference type="EMBL" id="KMO86566.1"/>
    </source>
</evidence>
<dbReference type="InParanoid" id="A0A0J6ZNW2"/>
<dbReference type="SUPFAM" id="SSF54373">
    <property type="entry name" value="FAD-linked reductases, C-terminal domain"/>
    <property type="match status" value="1"/>
</dbReference>
<gene>
    <name evidence="6" type="ORF">AB840_07570</name>
</gene>
<evidence type="ECO:0000313" key="7">
    <source>
        <dbReference type="Proteomes" id="UP000036503"/>
    </source>
</evidence>
<keyword evidence="5" id="KW-0560">Oxidoreductase</keyword>
<dbReference type="Pfam" id="PF12831">
    <property type="entry name" value="FAD_oxidored"/>
    <property type="match status" value="1"/>
</dbReference>
<dbReference type="InterPro" id="IPR036188">
    <property type="entry name" value="FAD/NAD-bd_sf"/>
</dbReference>
<accession>A0A0J6ZNW2</accession>
<sequence>MSSEEKFDAIVVGGGLAGSAAALTMAQAGLDVMLVERGKFCGSKNSSGGRIYGHSLEKLIPNFAEEAPIERKITQERLSLMTEGGALSFQYGSDKLQALKHPSYSVLRSKFDKWLAEKAEEAGVMVATGLLVDNLVIEDGKVIGINCGGEEVDADVVILADGVNSLLAQQLGMKQELDPKDVAVGVKEVIELGEDVINERFGLENGEGAAWMIAGDPTGGNLGGGFIYTNKDSLSLGIVTTINDIGRVDVSIPDMVERMKAHPSIAPFIKGGKLSEYSAHLVTEGGLKMMPELVRDGVILAGDAAAMVVNLGYTVRGMDLAVESGRLAGEAVIKAKAVDDFSAESLAYYKKLLDESFIMKLMKQYQNLPGLLEDHIIFNDFPKMADEFAGMVYKVEGGAPVALPMIALTVLANNGGLNGLFGLGKKAWEAM</sequence>
<keyword evidence="7" id="KW-1185">Reference proteome</keyword>
<evidence type="ECO:0000256" key="5">
    <source>
        <dbReference type="ARBA" id="ARBA00023002"/>
    </source>
</evidence>